<feature type="compositionally biased region" description="Polar residues" evidence="8">
    <location>
        <begin position="466"/>
        <end position="482"/>
    </location>
</feature>
<gene>
    <name evidence="10" type="ORF">HanXRQr2_Chr01g0027341</name>
</gene>
<dbReference type="GO" id="GO:0051258">
    <property type="term" value="P:protein polymerization"/>
    <property type="evidence" value="ECO:0007669"/>
    <property type="project" value="UniProtKB-ARBA"/>
</dbReference>
<name>A0A9K3JXR4_HELAN</name>
<feature type="region of interest" description="Disordered" evidence="8">
    <location>
        <begin position="246"/>
        <end position="316"/>
    </location>
</feature>
<dbReference type="Gramene" id="mRNA:HanXRQr2_Chr01g0027341">
    <property type="protein sequence ID" value="mRNA:HanXRQr2_Chr01g0027341"/>
    <property type="gene ID" value="HanXRQr2_Chr01g0027341"/>
</dbReference>
<feature type="domain" description="SOSEKI DIX-like" evidence="9">
    <location>
        <begin position="107"/>
        <end position="193"/>
    </location>
</feature>
<dbReference type="Gene3D" id="3.30.160.60">
    <property type="entry name" value="Classic Zinc Finger"/>
    <property type="match status" value="1"/>
</dbReference>
<keyword evidence="4" id="KW-0132">Cell division</keyword>
<dbReference type="InterPro" id="IPR048351">
    <property type="entry name" value="SOK_DIX"/>
</dbReference>
<proteinExistence type="inferred from homology"/>
<organism evidence="10 11">
    <name type="scientific">Helianthus annuus</name>
    <name type="common">Common sunflower</name>
    <dbReference type="NCBI Taxonomy" id="4232"/>
    <lineage>
        <taxon>Eukaryota</taxon>
        <taxon>Viridiplantae</taxon>
        <taxon>Streptophyta</taxon>
        <taxon>Embryophyta</taxon>
        <taxon>Tracheophyta</taxon>
        <taxon>Spermatophyta</taxon>
        <taxon>Magnoliopsida</taxon>
        <taxon>eudicotyledons</taxon>
        <taxon>Gunneridae</taxon>
        <taxon>Pentapetalae</taxon>
        <taxon>asterids</taxon>
        <taxon>campanulids</taxon>
        <taxon>Asterales</taxon>
        <taxon>Asteraceae</taxon>
        <taxon>Asteroideae</taxon>
        <taxon>Heliantheae alliance</taxon>
        <taxon>Heliantheae</taxon>
        <taxon>Helianthus</taxon>
    </lineage>
</organism>
<evidence type="ECO:0000256" key="8">
    <source>
        <dbReference type="SAM" id="MobiDB-lite"/>
    </source>
</evidence>
<evidence type="ECO:0000313" key="10">
    <source>
        <dbReference type="EMBL" id="KAF5822507.1"/>
    </source>
</evidence>
<keyword evidence="2" id="KW-0217">Developmental protein</keyword>
<evidence type="ECO:0000256" key="2">
    <source>
        <dbReference type="ARBA" id="ARBA00022473"/>
    </source>
</evidence>
<dbReference type="GO" id="GO:0005886">
    <property type="term" value="C:plasma membrane"/>
    <property type="evidence" value="ECO:0007669"/>
    <property type="project" value="UniProtKB-SubCell"/>
</dbReference>
<evidence type="ECO:0000256" key="6">
    <source>
        <dbReference type="ARBA" id="ARBA00023306"/>
    </source>
</evidence>
<comment type="similarity">
    <text evidence="7">Belongs to the SOSEKI family.</text>
</comment>
<feature type="region of interest" description="Disordered" evidence="8">
    <location>
        <begin position="454"/>
        <end position="482"/>
    </location>
</feature>
<keyword evidence="11" id="KW-1185">Reference proteome</keyword>
<comment type="subcellular location">
    <subcellularLocation>
        <location evidence="1">Cell membrane</location>
        <topology evidence="1">Peripheral membrane protein</topology>
        <orientation evidence="1">Cytoplasmic side</orientation>
    </subcellularLocation>
</comment>
<keyword evidence="6" id="KW-0131">Cell cycle</keyword>
<protein>
    <recommendedName>
        <fullName evidence="9">SOSEKI DIX-like domain-containing protein</fullName>
    </recommendedName>
</protein>
<evidence type="ECO:0000256" key="5">
    <source>
        <dbReference type="ARBA" id="ARBA00023136"/>
    </source>
</evidence>
<keyword evidence="5" id="KW-0472">Membrane</keyword>
<dbReference type="EMBL" id="MNCJ02000316">
    <property type="protein sequence ID" value="KAF5822507.1"/>
    <property type="molecule type" value="Genomic_DNA"/>
</dbReference>
<feature type="compositionally biased region" description="Basic and acidic residues" evidence="8">
    <location>
        <begin position="260"/>
        <end position="273"/>
    </location>
</feature>
<evidence type="ECO:0000259" key="9">
    <source>
        <dbReference type="Pfam" id="PF06136"/>
    </source>
</evidence>
<dbReference type="Pfam" id="PF06136">
    <property type="entry name" value="SOK"/>
    <property type="match status" value="1"/>
</dbReference>
<feature type="compositionally biased region" description="Low complexity" evidence="8">
    <location>
        <begin position="292"/>
        <end position="305"/>
    </location>
</feature>
<comment type="caution">
    <text evidence="10">The sequence shown here is derived from an EMBL/GenBank/DDBJ whole genome shotgun (WGS) entry which is preliminary data.</text>
</comment>
<dbReference type="AlphaFoldDB" id="A0A9K3JXR4"/>
<accession>A0A9K3JXR4</accession>
<dbReference type="GO" id="GO:0051301">
    <property type="term" value="P:cell division"/>
    <property type="evidence" value="ECO:0007669"/>
    <property type="project" value="UniProtKB-KW"/>
</dbReference>
<keyword evidence="3" id="KW-1003">Cell membrane</keyword>
<dbReference type="PANTHER" id="PTHR31083">
    <property type="entry name" value="UPSTREAM OF FLC PROTEIN (DUF966)"/>
    <property type="match status" value="1"/>
</dbReference>
<evidence type="ECO:0000313" key="11">
    <source>
        <dbReference type="Proteomes" id="UP000215914"/>
    </source>
</evidence>
<sequence>MLLPTTQILCFYEIILISSLTRRRLGTTLRCKTLNQDLSTSELYIKSYRSRDRLRSWKNLFLQWNVALKGIMPSGDGYDRSSRLMEAQTTVVNGNVGCDVGGQMRKVHVVYFLCHNGRIEEPHLFRVHHHSRNGVHLRDVKRWLVELRGKDMPESFAWSYKRYKEGYVWQDLLNDDLITPICDNEYVLKGSEISSTTLNNDIDSYKGEEVFELKTSPPFEGNTKDPKYPSTRKEYFIDFSTNTSIENEESSFGSNVSTEDTTKNQDANKDKEVIQIQDDENENKSFHETLLNDNTNDNNNNNNTNKSKKGGDTSETCCFKPPQAPTYSFRKSGRTSRMFRNWITCGNANTHEKAVVRINKRNGIVSSVSEMNGKEYNMGQICKEQKSRGFEKRFDANDGSKKSKKEDSNSVKSFGAGYKPISGPNCSQCGRQFNPEKLHNHMKYCRGMKAMAKSTNSRLKPKTTRSHSPSSVPMDTFFLTNN</sequence>
<feature type="region of interest" description="Disordered" evidence="8">
    <location>
        <begin position="393"/>
        <end position="415"/>
    </location>
</feature>
<dbReference type="Proteomes" id="UP000215914">
    <property type="component" value="Unassembled WGS sequence"/>
</dbReference>
<dbReference type="PANTHER" id="PTHR31083:SF36">
    <property type="entry name" value="PROTEIN UPSTREAM OF FLC"/>
    <property type="match status" value="1"/>
</dbReference>
<evidence type="ECO:0000256" key="3">
    <source>
        <dbReference type="ARBA" id="ARBA00022475"/>
    </source>
</evidence>
<reference evidence="10" key="2">
    <citation type="submission" date="2020-06" db="EMBL/GenBank/DDBJ databases">
        <title>Helianthus annuus Genome sequencing and assembly Release 2.</title>
        <authorList>
            <person name="Gouzy J."/>
            <person name="Langlade N."/>
            <person name="Munos S."/>
        </authorList>
    </citation>
    <scope>NUCLEOTIDE SEQUENCE</scope>
    <source>
        <tissue evidence="10">Leaves</tissue>
    </source>
</reference>
<feature type="compositionally biased region" description="Basic and acidic residues" evidence="8">
    <location>
        <begin position="393"/>
        <end position="409"/>
    </location>
</feature>
<evidence type="ECO:0000256" key="4">
    <source>
        <dbReference type="ARBA" id="ARBA00022618"/>
    </source>
</evidence>
<evidence type="ECO:0000256" key="7">
    <source>
        <dbReference type="ARBA" id="ARBA00024211"/>
    </source>
</evidence>
<evidence type="ECO:0000256" key="1">
    <source>
        <dbReference type="ARBA" id="ARBA00004413"/>
    </source>
</evidence>
<dbReference type="InterPro" id="IPR010369">
    <property type="entry name" value="SOK"/>
</dbReference>
<reference evidence="10" key="1">
    <citation type="journal article" date="2017" name="Nature">
        <title>The sunflower genome provides insights into oil metabolism, flowering and Asterid evolution.</title>
        <authorList>
            <person name="Badouin H."/>
            <person name="Gouzy J."/>
            <person name="Grassa C.J."/>
            <person name="Murat F."/>
            <person name="Staton S.E."/>
            <person name="Cottret L."/>
            <person name="Lelandais-Briere C."/>
            <person name="Owens G.L."/>
            <person name="Carrere S."/>
            <person name="Mayjonade B."/>
            <person name="Legrand L."/>
            <person name="Gill N."/>
            <person name="Kane N.C."/>
            <person name="Bowers J.E."/>
            <person name="Hubner S."/>
            <person name="Bellec A."/>
            <person name="Berard A."/>
            <person name="Berges H."/>
            <person name="Blanchet N."/>
            <person name="Boniface M.C."/>
            <person name="Brunel D."/>
            <person name="Catrice O."/>
            <person name="Chaidir N."/>
            <person name="Claudel C."/>
            <person name="Donnadieu C."/>
            <person name="Faraut T."/>
            <person name="Fievet G."/>
            <person name="Helmstetter N."/>
            <person name="King M."/>
            <person name="Knapp S.J."/>
            <person name="Lai Z."/>
            <person name="Le Paslier M.C."/>
            <person name="Lippi Y."/>
            <person name="Lorenzon L."/>
            <person name="Mandel J.R."/>
            <person name="Marage G."/>
            <person name="Marchand G."/>
            <person name="Marquand E."/>
            <person name="Bret-Mestries E."/>
            <person name="Morien E."/>
            <person name="Nambeesan S."/>
            <person name="Nguyen T."/>
            <person name="Pegot-Espagnet P."/>
            <person name="Pouilly N."/>
            <person name="Raftis F."/>
            <person name="Sallet E."/>
            <person name="Schiex T."/>
            <person name="Thomas J."/>
            <person name="Vandecasteele C."/>
            <person name="Vares D."/>
            <person name="Vear F."/>
            <person name="Vautrin S."/>
            <person name="Crespi M."/>
            <person name="Mangin B."/>
            <person name="Burke J.M."/>
            <person name="Salse J."/>
            <person name="Munos S."/>
            <person name="Vincourt P."/>
            <person name="Rieseberg L.H."/>
            <person name="Langlade N.B."/>
        </authorList>
    </citation>
    <scope>NUCLEOTIDE SEQUENCE</scope>
    <source>
        <tissue evidence="10">Leaves</tissue>
    </source>
</reference>